<sequence length="97" mass="11519">MPRVKICKFELGIVMTQQIRSTLFPMREDYGIDMLERRDAIQRDLDRLQRWVYAKFNMATCKVLHLGWGYPKHRYRLGGEWIESCPEEEDLAVLADA</sequence>
<accession>A0A2I0TST7</accession>
<keyword evidence="1" id="KW-0548">Nucleotidyltransferase</keyword>
<protein>
    <submittedName>
        <fullName evidence="1">Rna-directed dna polymerase from mobile element jockey-like</fullName>
    </submittedName>
</protein>
<reference evidence="2" key="1">
    <citation type="submission" date="2017-11" db="EMBL/GenBank/DDBJ databases">
        <authorList>
            <person name="Lima N.C."/>
            <person name="Parody-Merino A.M."/>
            <person name="Battley P.F."/>
            <person name="Fidler A.E."/>
            <person name="Prosdocimi F."/>
        </authorList>
    </citation>
    <scope>NUCLEOTIDE SEQUENCE [LARGE SCALE GENOMIC DNA]</scope>
</reference>
<dbReference type="GO" id="GO:0003964">
    <property type="term" value="F:RNA-directed DNA polymerase activity"/>
    <property type="evidence" value="ECO:0007669"/>
    <property type="project" value="UniProtKB-KW"/>
</dbReference>
<reference evidence="2" key="2">
    <citation type="submission" date="2017-12" db="EMBL/GenBank/DDBJ databases">
        <title>Genome sequence of the Bar-tailed Godwit (Limosa lapponica baueri).</title>
        <authorList>
            <person name="Lima N.C.B."/>
            <person name="Parody-Merino A.M."/>
            <person name="Battley P.F."/>
            <person name="Fidler A.E."/>
            <person name="Prosdocimi F."/>
        </authorList>
    </citation>
    <scope>NUCLEOTIDE SEQUENCE [LARGE SCALE GENOMIC DNA]</scope>
</reference>
<keyword evidence="1" id="KW-0808">Transferase</keyword>
<name>A0A2I0TST7_LIMLA</name>
<dbReference type="AlphaFoldDB" id="A0A2I0TST7"/>
<dbReference type="EMBL" id="KZ507438">
    <property type="protein sequence ID" value="PKU36837.1"/>
    <property type="molecule type" value="Genomic_DNA"/>
</dbReference>
<keyword evidence="2" id="KW-1185">Reference proteome</keyword>
<proteinExistence type="predicted"/>
<evidence type="ECO:0000313" key="1">
    <source>
        <dbReference type="EMBL" id="PKU36837.1"/>
    </source>
</evidence>
<dbReference type="Proteomes" id="UP000233556">
    <property type="component" value="Unassembled WGS sequence"/>
</dbReference>
<keyword evidence="1" id="KW-0695">RNA-directed DNA polymerase</keyword>
<evidence type="ECO:0000313" key="2">
    <source>
        <dbReference type="Proteomes" id="UP000233556"/>
    </source>
</evidence>
<organism evidence="1 2">
    <name type="scientific">Limosa lapponica baueri</name>
    <dbReference type="NCBI Taxonomy" id="1758121"/>
    <lineage>
        <taxon>Eukaryota</taxon>
        <taxon>Metazoa</taxon>
        <taxon>Chordata</taxon>
        <taxon>Craniata</taxon>
        <taxon>Vertebrata</taxon>
        <taxon>Euteleostomi</taxon>
        <taxon>Archelosauria</taxon>
        <taxon>Archosauria</taxon>
        <taxon>Dinosauria</taxon>
        <taxon>Saurischia</taxon>
        <taxon>Theropoda</taxon>
        <taxon>Coelurosauria</taxon>
        <taxon>Aves</taxon>
        <taxon>Neognathae</taxon>
        <taxon>Neoaves</taxon>
        <taxon>Charadriiformes</taxon>
        <taxon>Scolopacidae</taxon>
        <taxon>Limosa</taxon>
    </lineage>
</organism>
<dbReference type="OrthoDB" id="10056483at2759"/>
<gene>
    <name evidence="1" type="ORF">llap_12859</name>
</gene>